<dbReference type="Pfam" id="PF13086">
    <property type="entry name" value="AAA_11"/>
    <property type="match status" value="1"/>
</dbReference>
<dbReference type="Gene3D" id="3.40.50.300">
    <property type="entry name" value="P-loop containing nucleotide triphosphate hydrolases"/>
    <property type="match status" value="2"/>
</dbReference>
<dbReference type="EMBL" id="CAJNNV010011934">
    <property type="protein sequence ID" value="CAE8600225.1"/>
    <property type="molecule type" value="Genomic_DNA"/>
</dbReference>
<accession>A0A813EDN4</accession>
<dbReference type="InterPro" id="IPR047187">
    <property type="entry name" value="SF1_C_Upf1"/>
</dbReference>
<dbReference type="InterPro" id="IPR041677">
    <property type="entry name" value="DNA2/NAM7_AAA_11"/>
</dbReference>
<evidence type="ECO:0000256" key="1">
    <source>
        <dbReference type="SAM" id="MobiDB-lite"/>
    </source>
</evidence>
<name>A0A813EDN4_POLGL</name>
<dbReference type="InterPro" id="IPR027417">
    <property type="entry name" value="P-loop_NTPase"/>
</dbReference>
<protein>
    <recommendedName>
        <fullName evidence="6">RNA helicase</fullName>
    </recommendedName>
</protein>
<feature type="compositionally biased region" description="Basic and acidic residues" evidence="1">
    <location>
        <begin position="56"/>
        <end position="67"/>
    </location>
</feature>
<sequence>MVAVCGIQVPVDFQDHSLRDLWLRDPCIAAHSNSCGIQVPVPDDSDWSGEEETDDDKNAAEANKEAAQEWQGQTGPVYAGPANGLRGPCVTTPSTPQHSSSRSTCSPNARERSCSQEPSDDEEDVNLHMHLCEKLLCIAEAGETCDFVGIADSYLERVSYYRMVYKNILAEFSNTIAMERRVASLCVTGVGCDCSCGSEPRSCDHVFSVRPEGVFTSRGGGVQAASDGNVQLGITSLKDNIVMVTRSGEGRIHAPIYYWITDCAQEQASDRRGRHDQDEEANCMGNEEEQIAYDERNRQGEDEEVDKPPQAAATRILLRGFNIQGERLEHRGKLTFRVLLFAGDFASRLLASERLRRKVTCLPALEPAVLDPLCPLQGSYAKCQPLQTHLLPINEDQRQAVLGLHRRVELIQGPPGTGKSTAIFHMLTAHLPRDGVAVVTCVGNQAINAVAEKLSLAQDADKGGLPMLVLGSPKRIGRTAAAFTLDQQKRREMPVICAKWLVQELQERVDALAVFQARRVLKFIGGQSGTALTRIRSTSDLESIPGLRARTILRLRLLCQRRNKDKDLENEMRKTHAEVVQRGRKILAEAAASLLPIRSCGRSVCQVPDGRFLPLWHVGDYLKHEMQRLARAKGLLETAEAEALQRIIRRSRVFLCTIASLYRLRELQESADLAGCALRRIFMAICDEAAATAETYVPMLLSSNVENLVLFGNQKQLQPLVRARDHKEPEVKKVSRSLMERMIDAGCPARMLTVQYRMFTELCNIVSDMFYTSLLKTGPEKITSQACDELGIGGAVSKHCFKQRDKVEIWHEGSWRQAIIESRCREGGYKVGPAWCQSGDKPSFRASDEVRPPGGIGCMRIRWFDVSGASIPEKIVGTSYVSTAEVGVIHWLLCNDPILGKTKQGVKVITFYKQQLLLLQRTCADIIEKRPNVEFLTVDASQGTEASHVVLSTVRSGRRRIGIAGDPRRFNVAISRAQSSLTVVGSGPALRSDERWQQFYKSCRRKGAVQPVSSKELQAWGGDGTDNHWKTICLEAEKMATCRGVP</sequence>
<dbReference type="Proteomes" id="UP000654075">
    <property type="component" value="Unassembled WGS sequence"/>
</dbReference>
<reference evidence="4" key="1">
    <citation type="submission" date="2021-02" db="EMBL/GenBank/DDBJ databases">
        <authorList>
            <person name="Dougan E. K."/>
            <person name="Rhodes N."/>
            <person name="Thang M."/>
            <person name="Chan C."/>
        </authorList>
    </citation>
    <scope>NUCLEOTIDE SEQUENCE</scope>
</reference>
<dbReference type="InterPro" id="IPR045055">
    <property type="entry name" value="DNA2/NAM7-like"/>
</dbReference>
<feature type="domain" description="DNA2/NAM7 helicase-like C-terminal" evidence="3">
    <location>
        <begin position="735"/>
        <end position="986"/>
    </location>
</feature>
<dbReference type="OrthoDB" id="6513042at2759"/>
<keyword evidence="5" id="KW-1185">Reference proteome</keyword>
<dbReference type="PANTHER" id="PTHR10887:SF495">
    <property type="entry name" value="HELICASE SENATAXIN ISOFORM X1-RELATED"/>
    <property type="match status" value="1"/>
</dbReference>
<evidence type="ECO:0000259" key="3">
    <source>
        <dbReference type="Pfam" id="PF13087"/>
    </source>
</evidence>
<dbReference type="Pfam" id="PF13087">
    <property type="entry name" value="AAA_12"/>
    <property type="match status" value="1"/>
</dbReference>
<evidence type="ECO:0008006" key="6">
    <source>
        <dbReference type="Google" id="ProtNLM"/>
    </source>
</evidence>
<dbReference type="AlphaFoldDB" id="A0A813EDN4"/>
<dbReference type="PANTHER" id="PTHR10887">
    <property type="entry name" value="DNA2/NAM7 HELICASE FAMILY"/>
    <property type="match status" value="1"/>
</dbReference>
<dbReference type="CDD" id="cd18808">
    <property type="entry name" value="SF1_C_Upf1"/>
    <property type="match status" value="1"/>
</dbReference>
<feature type="compositionally biased region" description="Polar residues" evidence="1">
    <location>
        <begin position="91"/>
        <end position="107"/>
    </location>
</feature>
<feature type="compositionally biased region" description="Acidic residues" evidence="1">
    <location>
        <begin position="43"/>
        <end position="55"/>
    </location>
</feature>
<feature type="domain" description="DNA2/NAM7 helicase helicase" evidence="2">
    <location>
        <begin position="393"/>
        <end position="721"/>
    </location>
</feature>
<evidence type="ECO:0000313" key="4">
    <source>
        <dbReference type="EMBL" id="CAE8600225.1"/>
    </source>
</evidence>
<evidence type="ECO:0000259" key="2">
    <source>
        <dbReference type="Pfam" id="PF13086"/>
    </source>
</evidence>
<dbReference type="SUPFAM" id="SSF52540">
    <property type="entry name" value="P-loop containing nucleoside triphosphate hydrolases"/>
    <property type="match status" value="1"/>
</dbReference>
<proteinExistence type="predicted"/>
<gene>
    <name evidence="4" type="ORF">PGLA1383_LOCUS18558</name>
</gene>
<dbReference type="InterPro" id="IPR041679">
    <property type="entry name" value="DNA2/NAM7-like_C"/>
</dbReference>
<dbReference type="GO" id="GO:0004386">
    <property type="term" value="F:helicase activity"/>
    <property type="evidence" value="ECO:0007669"/>
    <property type="project" value="InterPro"/>
</dbReference>
<organism evidence="4 5">
    <name type="scientific">Polarella glacialis</name>
    <name type="common">Dinoflagellate</name>
    <dbReference type="NCBI Taxonomy" id="89957"/>
    <lineage>
        <taxon>Eukaryota</taxon>
        <taxon>Sar</taxon>
        <taxon>Alveolata</taxon>
        <taxon>Dinophyceae</taxon>
        <taxon>Suessiales</taxon>
        <taxon>Suessiaceae</taxon>
        <taxon>Polarella</taxon>
    </lineage>
</organism>
<comment type="caution">
    <text evidence="4">The sequence shown here is derived from an EMBL/GenBank/DDBJ whole genome shotgun (WGS) entry which is preliminary data.</text>
</comment>
<feature type="region of interest" description="Disordered" evidence="1">
    <location>
        <begin position="34"/>
        <end position="121"/>
    </location>
</feature>
<evidence type="ECO:0000313" key="5">
    <source>
        <dbReference type="Proteomes" id="UP000654075"/>
    </source>
</evidence>